<dbReference type="EMBL" id="JAUUTY010000036">
    <property type="protein sequence ID" value="KAK1603466.1"/>
    <property type="molecule type" value="Genomic_DNA"/>
</dbReference>
<dbReference type="InterPro" id="IPR017451">
    <property type="entry name" value="F-box-assoc_interact_dom"/>
</dbReference>
<proteinExistence type="predicted"/>
<reference evidence="6" key="1">
    <citation type="submission" date="2023-07" db="EMBL/GenBank/DDBJ databases">
        <title>A chromosome-level genome assembly of Lolium multiflorum.</title>
        <authorList>
            <person name="Chen Y."/>
            <person name="Copetti D."/>
            <person name="Kolliker R."/>
            <person name="Studer B."/>
        </authorList>
    </citation>
    <scope>NUCLEOTIDE SEQUENCE</scope>
    <source>
        <strain evidence="6">02402/16</strain>
        <tissue evidence="6">Leaf</tissue>
    </source>
</reference>
<accession>A0AAD8QIM8</accession>
<evidence type="ECO:0000313" key="8">
    <source>
        <dbReference type="EMBL" id="KAK1698692.1"/>
    </source>
</evidence>
<dbReference type="InterPro" id="IPR006527">
    <property type="entry name" value="F-box-assoc_dom_typ1"/>
</dbReference>
<dbReference type="InterPro" id="IPR001810">
    <property type="entry name" value="F-box_dom"/>
</dbReference>
<dbReference type="Pfam" id="PF07734">
    <property type="entry name" value="FBA_1"/>
    <property type="match status" value="1"/>
</dbReference>
<dbReference type="SUPFAM" id="SSF50965">
    <property type="entry name" value="Galactose oxidase, central domain"/>
    <property type="match status" value="1"/>
</dbReference>
<dbReference type="SUPFAM" id="SSF81383">
    <property type="entry name" value="F-box domain"/>
    <property type="match status" value="1"/>
</dbReference>
<dbReference type="InterPro" id="IPR011043">
    <property type="entry name" value="Gal_Oxase/kelch_b-propeller"/>
</dbReference>
<dbReference type="Pfam" id="PF00646">
    <property type="entry name" value="F-box"/>
    <property type="match status" value="1"/>
</dbReference>
<dbReference type="InterPro" id="IPR036047">
    <property type="entry name" value="F-box-like_dom_sf"/>
</dbReference>
<evidence type="ECO:0000313" key="9">
    <source>
        <dbReference type="Proteomes" id="UP001231189"/>
    </source>
</evidence>
<gene>
    <name evidence="8" type="ORF">QYE76_015389</name>
    <name evidence="4" type="ORF">QYE76_017540</name>
    <name evidence="5" type="ORF">QYE76_017541</name>
    <name evidence="6" type="ORF">QYE76_017675</name>
    <name evidence="7" type="ORF">QYE76_017676</name>
</gene>
<comment type="caution">
    <text evidence="6">The sequence shown here is derived from an EMBL/GenBank/DDBJ whole genome shotgun (WGS) entry which is preliminary data.</text>
</comment>
<evidence type="ECO:0008006" key="10">
    <source>
        <dbReference type="Google" id="ProtNLM"/>
    </source>
</evidence>
<dbReference type="Proteomes" id="UP001231189">
    <property type="component" value="Unassembled WGS sequence"/>
</dbReference>
<dbReference type="EMBL" id="JAUUTY010000837">
    <property type="protein sequence ID" value="KAK1574561.1"/>
    <property type="molecule type" value="Genomic_DNA"/>
</dbReference>
<evidence type="ECO:0000259" key="2">
    <source>
        <dbReference type="Pfam" id="PF00646"/>
    </source>
</evidence>
<feature type="domain" description="F-box" evidence="2">
    <location>
        <begin position="63"/>
        <end position="97"/>
    </location>
</feature>
<sequence length="433" mass="48778">MPPGGGVGCRHGCTAQDQPPATVRRDEEDPLLVLAPLASQKKRKQHEYAQAQEEEQPAASLSEGPLAEILARVPYRSLCRFKCVSKPWLALCSSRDIIRRSPQTLSGFFYYDSDAILSFRNLTGRGPPLVDPSLPFLRERYKLIFVKGFCGGLLLCKCWKLCFMSGESHYVVCNPVTKEWTVLPPIVFPAQENLESIPYLGFDSAVPSRFLVFASLTSGQDDSGKVAIFSSETGQWTYVQSKWASGTHIDHARKTRVFLNGTMHLTTRDNNSIVTVDTEGKVWREIKMPDDLPCTNDIVSIGQSQGCLYAWQIHNPHDCQLYIWVLEDYDTGKWILKHTVNVLELFQRPGSVMLFAVCPDCKVSFLFDGEKMGTHKYTMFAVHPDCNVIFFTDGKKMTLSYNLDNHEVDVICNESMYGLPYIPCFEEFPSGGH</sequence>
<evidence type="ECO:0000256" key="1">
    <source>
        <dbReference type="SAM" id="MobiDB-lite"/>
    </source>
</evidence>
<feature type="region of interest" description="Disordered" evidence="1">
    <location>
        <begin position="1"/>
        <end position="60"/>
    </location>
</feature>
<dbReference type="AlphaFoldDB" id="A0AAD8QIM8"/>
<evidence type="ECO:0000313" key="5">
    <source>
        <dbReference type="EMBL" id="KAK1574561.1"/>
    </source>
</evidence>
<name>A0AAD8QIM8_LOLMU</name>
<evidence type="ECO:0000313" key="6">
    <source>
        <dbReference type="EMBL" id="KAK1603465.1"/>
    </source>
</evidence>
<dbReference type="EMBL" id="JAUUTY010000837">
    <property type="protein sequence ID" value="KAK1574560.1"/>
    <property type="molecule type" value="Genomic_DNA"/>
</dbReference>
<evidence type="ECO:0000259" key="3">
    <source>
        <dbReference type="Pfam" id="PF07734"/>
    </source>
</evidence>
<evidence type="ECO:0000313" key="7">
    <source>
        <dbReference type="EMBL" id="KAK1603466.1"/>
    </source>
</evidence>
<feature type="domain" description="F-box associated beta-propeller type 1" evidence="3">
    <location>
        <begin position="150"/>
        <end position="374"/>
    </location>
</feature>
<dbReference type="EMBL" id="JAUUTY010000036">
    <property type="protein sequence ID" value="KAK1603465.1"/>
    <property type="molecule type" value="Genomic_DNA"/>
</dbReference>
<dbReference type="EMBL" id="JAUUTY010000001">
    <property type="protein sequence ID" value="KAK1698692.1"/>
    <property type="molecule type" value="Genomic_DNA"/>
</dbReference>
<keyword evidence="9" id="KW-1185">Reference proteome</keyword>
<evidence type="ECO:0000313" key="4">
    <source>
        <dbReference type="EMBL" id="KAK1574560.1"/>
    </source>
</evidence>
<dbReference type="NCBIfam" id="TIGR01640">
    <property type="entry name" value="F_box_assoc_1"/>
    <property type="match status" value="1"/>
</dbReference>
<organism evidence="6 9">
    <name type="scientific">Lolium multiflorum</name>
    <name type="common">Italian ryegrass</name>
    <name type="synonym">Lolium perenne subsp. multiflorum</name>
    <dbReference type="NCBI Taxonomy" id="4521"/>
    <lineage>
        <taxon>Eukaryota</taxon>
        <taxon>Viridiplantae</taxon>
        <taxon>Streptophyta</taxon>
        <taxon>Embryophyta</taxon>
        <taxon>Tracheophyta</taxon>
        <taxon>Spermatophyta</taxon>
        <taxon>Magnoliopsida</taxon>
        <taxon>Liliopsida</taxon>
        <taxon>Poales</taxon>
        <taxon>Poaceae</taxon>
        <taxon>BOP clade</taxon>
        <taxon>Pooideae</taxon>
        <taxon>Poodae</taxon>
        <taxon>Poeae</taxon>
        <taxon>Poeae Chloroplast Group 2 (Poeae type)</taxon>
        <taxon>Loliodinae</taxon>
        <taxon>Loliinae</taxon>
        <taxon>Lolium</taxon>
    </lineage>
</organism>
<protein>
    <recommendedName>
        <fullName evidence="10">F-box domain-containing protein</fullName>
    </recommendedName>
</protein>
<dbReference type="PANTHER" id="PTHR35546:SF48">
    <property type="entry name" value="F-BOX DOMAIN-CONTAINING PROTEIN"/>
    <property type="match status" value="1"/>
</dbReference>
<dbReference type="PANTHER" id="PTHR35546">
    <property type="entry name" value="F-BOX PROTEIN INTERACTION DOMAIN PROTEIN-RELATED"/>
    <property type="match status" value="1"/>
</dbReference>
<dbReference type="InterPro" id="IPR055290">
    <property type="entry name" value="At3g26010-like"/>
</dbReference>